<dbReference type="EC" id="3.-.-.-" evidence="4"/>
<reference evidence="5" key="1">
    <citation type="submission" date="2023-07" db="EMBL/GenBank/DDBJ databases">
        <authorList>
            <person name="Colorado M.A."/>
            <person name="Villamil L.M."/>
            <person name="Melo J.F."/>
            <person name="Rodriguez J.A."/>
            <person name="Ruiz R.Y."/>
        </authorList>
    </citation>
    <scope>NUCLEOTIDE SEQUENCE [LARGE SCALE GENOMIC DNA]</scope>
    <source>
        <strain evidence="5">C33</strain>
    </source>
</reference>
<dbReference type="InterPro" id="IPR011330">
    <property type="entry name" value="Glyco_hydro/deAcase_b/a-brl"/>
</dbReference>
<dbReference type="EMBL" id="JAVIKH010000005">
    <property type="protein sequence ID" value="MDX8335923.1"/>
    <property type="molecule type" value="Genomic_DNA"/>
</dbReference>
<gene>
    <name evidence="4" type="ORF">RFV38_05345</name>
</gene>
<comment type="subcellular location">
    <subcellularLocation>
        <location evidence="1">Secreted</location>
    </subcellularLocation>
</comment>
<comment type="caution">
    <text evidence="4">The sequence shown here is derived from an EMBL/GenBank/DDBJ whole genome shotgun (WGS) entry which is preliminary data.</text>
</comment>
<feature type="domain" description="NodB homology" evidence="3">
    <location>
        <begin position="69"/>
        <end position="257"/>
    </location>
</feature>
<dbReference type="PROSITE" id="PS51677">
    <property type="entry name" value="NODB"/>
    <property type="match status" value="1"/>
</dbReference>
<dbReference type="Gene3D" id="3.20.20.370">
    <property type="entry name" value="Glycoside hydrolase/deacetylase"/>
    <property type="match status" value="1"/>
</dbReference>
<dbReference type="InterPro" id="IPR002509">
    <property type="entry name" value="NODB_dom"/>
</dbReference>
<sequence>MSKKNITADIPILMYHQFVENISEGGKIKLFITKKKFQWQLRILKFLGYETITFKDLEKIGLENRNKKKYIILTVDDGYKDNYSILFPLLKKYNMKAVIYLVSGIDYNKWTIESDQEKRFQLLDLKEIKEMQESGLVEFGGHTLTHPSLPTLSDEALYKEIMEDKTILEKKLGENLTSFAYPYGHITPRVKEIVKNAGYKFAVSTDTGTGIIEDDIFDIRRTAIDTGDLINFLKRISPKYLHYKYKKYGNKKFEDKK</sequence>
<dbReference type="GO" id="GO:0016787">
    <property type="term" value="F:hydrolase activity"/>
    <property type="evidence" value="ECO:0007669"/>
    <property type="project" value="UniProtKB-KW"/>
</dbReference>
<evidence type="ECO:0000259" key="3">
    <source>
        <dbReference type="PROSITE" id="PS51677"/>
    </source>
</evidence>
<keyword evidence="2" id="KW-0732">Signal</keyword>
<name>A0ABU4W8T4_9FUSO</name>
<dbReference type="PANTHER" id="PTHR34216:SF3">
    <property type="entry name" value="POLY-BETA-1,6-N-ACETYL-D-GLUCOSAMINE N-DEACETYLASE"/>
    <property type="match status" value="1"/>
</dbReference>
<dbReference type="SUPFAM" id="SSF88713">
    <property type="entry name" value="Glycoside hydrolase/deacetylase"/>
    <property type="match status" value="1"/>
</dbReference>
<dbReference type="CDD" id="cd10918">
    <property type="entry name" value="CE4_NodB_like_5s_6s"/>
    <property type="match status" value="1"/>
</dbReference>
<evidence type="ECO:0000313" key="5">
    <source>
        <dbReference type="Proteomes" id="UP001279681"/>
    </source>
</evidence>
<dbReference type="RefSeq" id="WP_320313327.1">
    <property type="nucleotide sequence ID" value="NZ_JAVIKH010000005.1"/>
</dbReference>
<protein>
    <submittedName>
        <fullName evidence="4">Polysaccharide deacetylase family protein</fullName>
        <ecNumber evidence="4">3.-.-.-</ecNumber>
    </submittedName>
</protein>
<dbReference type="PANTHER" id="PTHR34216">
    <property type="match status" value="1"/>
</dbReference>
<dbReference type="InterPro" id="IPR051398">
    <property type="entry name" value="Polysacch_Deacetylase"/>
</dbReference>
<evidence type="ECO:0000256" key="2">
    <source>
        <dbReference type="ARBA" id="ARBA00022729"/>
    </source>
</evidence>
<organism evidence="4 5">
    <name type="scientific">Candidatus Cetobacterium colombiensis</name>
    <dbReference type="NCBI Taxonomy" id="3073100"/>
    <lineage>
        <taxon>Bacteria</taxon>
        <taxon>Fusobacteriati</taxon>
        <taxon>Fusobacteriota</taxon>
        <taxon>Fusobacteriia</taxon>
        <taxon>Fusobacteriales</taxon>
        <taxon>Fusobacteriaceae</taxon>
        <taxon>Cetobacterium</taxon>
    </lineage>
</organism>
<dbReference type="Proteomes" id="UP001279681">
    <property type="component" value="Unassembled WGS sequence"/>
</dbReference>
<evidence type="ECO:0000256" key="1">
    <source>
        <dbReference type="ARBA" id="ARBA00004613"/>
    </source>
</evidence>
<evidence type="ECO:0000313" key="4">
    <source>
        <dbReference type="EMBL" id="MDX8335923.1"/>
    </source>
</evidence>
<dbReference type="Pfam" id="PF01522">
    <property type="entry name" value="Polysacc_deac_1"/>
    <property type="match status" value="1"/>
</dbReference>
<keyword evidence="4" id="KW-0378">Hydrolase</keyword>
<accession>A0ABU4W8T4</accession>
<keyword evidence="5" id="KW-1185">Reference proteome</keyword>
<proteinExistence type="predicted"/>